<keyword evidence="2 7" id="KW-0418">Kinase</keyword>
<evidence type="ECO:0000313" key="7">
    <source>
        <dbReference type="EMBL" id="QUX28925.1"/>
    </source>
</evidence>
<gene>
    <name evidence="7" type="ORF">KGD83_27680</name>
</gene>
<name>A0ABX8C3F8_9ACTN</name>
<evidence type="ECO:0000256" key="4">
    <source>
        <dbReference type="SAM" id="MobiDB-lite"/>
    </source>
</evidence>
<keyword evidence="3" id="KW-0902">Two-component regulatory system</keyword>
<evidence type="ECO:0000259" key="6">
    <source>
        <dbReference type="Pfam" id="PF07730"/>
    </source>
</evidence>
<keyword evidence="5" id="KW-0472">Membrane</keyword>
<keyword evidence="5" id="KW-0812">Transmembrane</keyword>
<feature type="region of interest" description="Disordered" evidence="4">
    <location>
        <begin position="1"/>
        <end position="24"/>
    </location>
</feature>
<evidence type="ECO:0000313" key="8">
    <source>
        <dbReference type="Proteomes" id="UP000678016"/>
    </source>
</evidence>
<reference evidence="8" key="1">
    <citation type="submission" date="2021-05" db="EMBL/GenBank/DDBJ databases">
        <title>Direct Submission.</title>
        <authorList>
            <person name="Li K."/>
            <person name="Gao J."/>
        </authorList>
    </citation>
    <scope>NUCLEOTIDE SEQUENCE [LARGE SCALE GENOMIC DNA]</scope>
    <source>
        <strain evidence="8">HDS12</strain>
    </source>
</reference>
<protein>
    <submittedName>
        <fullName evidence="7">Histidine kinase</fullName>
    </submittedName>
</protein>
<dbReference type="InterPro" id="IPR011712">
    <property type="entry name" value="Sig_transdc_His_kin_sub3_dim/P"/>
</dbReference>
<feature type="transmembrane region" description="Helical" evidence="5">
    <location>
        <begin position="114"/>
        <end position="136"/>
    </location>
</feature>
<dbReference type="PANTHER" id="PTHR24421:SF63">
    <property type="entry name" value="SENSOR HISTIDINE KINASE DESK"/>
    <property type="match status" value="1"/>
</dbReference>
<feature type="transmembrane region" description="Helical" evidence="5">
    <location>
        <begin position="177"/>
        <end position="200"/>
    </location>
</feature>
<dbReference type="CDD" id="cd16917">
    <property type="entry name" value="HATPase_UhpB-NarQ-NarX-like"/>
    <property type="match status" value="1"/>
</dbReference>
<organism evidence="7 8">
    <name type="scientific">Nocardiopsis akebiae</name>
    <dbReference type="NCBI Taxonomy" id="2831968"/>
    <lineage>
        <taxon>Bacteria</taxon>
        <taxon>Bacillati</taxon>
        <taxon>Actinomycetota</taxon>
        <taxon>Actinomycetes</taxon>
        <taxon>Streptosporangiales</taxon>
        <taxon>Nocardiopsidaceae</taxon>
        <taxon>Nocardiopsis</taxon>
    </lineage>
</organism>
<evidence type="ECO:0000256" key="1">
    <source>
        <dbReference type="ARBA" id="ARBA00022679"/>
    </source>
</evidence>
<dbReference type="Proteomes" id="UP000678016">
    <property type="component" value="Chromosome"/>
</dbReference>
<feature type="transmembrane region" description="Helical" evidence="5">
    <location>
        <begin position="79"/>
        <end position="102"/>
    </location>
</feature>
<evidence type="ECO:0000256" key="2">
    <source>
        <dbReference type="ARBA" id="ARBA00022777"/>
    </source>
</evidence>
<evidence type="ECO:0000256" key="5">
    <source>
        <dbReference type="SAM" id="Phobius"/>
    </source>
</evidence>
<dbReference type="InterPro" id="IPR036890">
    <property type="entry name" value="HATPase_C_sf"/>
</dbReference>
<proteinExistence type="predicted"/>
<dbReference type="PANTHER" id="PTHR24421">
    <property type="entry name" value="NITRATE/NITRITE SENSOR PROTEIN NARX-RELATED"/>
    <property type="match status" value="1"/>
</dbReference>
<dbReference type="Pfam" id="PF07730">
    <property type="entry name" value="HisKA_3"/>
    <property type="match status" value="1"/>
</dbReference>
<dbReference type="EMBL" id="CP074132">
    <property type="protein sequence ID" value="QUX28925.1"/>
    <property type="molecule type" value="Genomic_DNA"/>
</dbReference>
<feature type="transmembrane region" description="Helical" evidence="5">
    <location>
        <begin position="39"/>
        <end position="59"/>
    </location>
</feature>
<keyword evidence="5" id="KW-1133">Transmembrane helix</keyword>
<feature type="domain" description="Signal transduction histidine kinase subgroup 3 dimerisation and phosphoacceptor" evidence="6">
    <location>
        <begin position="228"/>
        <end position="293"/>
    </location>
</feature>
<dbReference type="Gene3D" id="1.20.5.1930">
    <property type="match status" value="1"/>
</dbReference>
<evidence type="ECO:0000256" key="3">
    <source>
        <dbReference type="ARBA" id="ARBA00023012"/>
    </source>
</evidence>
<keyword evidence="1" id="KW-0808">Transferase</keyword>
<dbReference type="GO" id="GO:0016301">
    <property type="term" value="F:kinase activity"/>
    <property type="evidence" value="ECO:0007669"/>
    <property type="project" value="UniProtKB-KW"/>
</dbReference>
<dbReference type="RefSeq" id="WP_212641833.1">
    <property type="nucleotide sequence ID" value="NZ_CP074132.1"/>
</dbReference>
<accession>A0ABX8C3F8</accession>
<dbReference type="Gene3D" id="3.30.565.10">
    <property type="entry name" value="Histidine kinase-like ATPase, C-terminal domain"/>
    <property type="match status" value="1"/>
</dbReference>
<dbReference type="InterPro" id="IPR050482">
    <property type="entry name" value="Sensor_HK_TwoCompSys"/>
</dbReference>
<sequence length="434" mass="46712">MGSQDTFTAGHGSADSGAPSPVPGADAGMNPRLLRRLRFARWYILWTLGSLALMVPFAPFMELLLSWVSSVGPEDGSRIWPPAVSTAVALLCALLCLCMIRSRVDGRRTADPRLYWGSLALLFPVCLLMQVTPYVFLTCTSWWGVAAFSAPWRRSLLVGLALLVLPWLHPSVTLVDIPLFVLVFSSLFSVGWTLIVWFVALTMFRLWEATNEALEGEHARTRLAVSEERLRFAQDMQGMIGQGLTTLAVRARRAELLLESDPAGSTAEINEVHELARRVLQQVRSAVSGYRGVDLAAEVESIGAVLRANGTETVVTGRGSPDGFPAATALAARVLREGATNVLRHSDARRCRISFSVDEGTAHGGRLLAVEVFNDRARGGPEDGAASASGLAGLSERVAREGGTLSATRTGDGGFLLRAVLPLSGGVHHTEESR</sequence>
<keyword evidence="8" id="KW-1185">Reference proteome</keyword>